<feature type="region of interest" description="Disordered" evidence="1">
    <location>
        <begin position="52"/>
        <end position="84"/>
    </location>
</feature>
<name>A0A438DW53_VITVI</name>
<dbReference type="InterPro" id="IPR035969">
    <property type="entry name" value="Rab-GAP_TBC_sf"/>
</dbReference>
<dbReference type="PROSITE" id="PS50086">
    <property type="entry name" value="TBC_RABGAP"/>
    <property type="match status" value="1"/>
</dbReference>
<dbReference type="PANTHER" id="PTHR47219:SF20">
    <property type="entry name" value="TBC1 DOMAIN FAMILY MEMBER 2B"/>
    <property type="match status" value="1"/>
</dbReference>
<evidence type="ECO:0000313" key="3">
    <source>
        <dbReference type="EMBL" id="RVW39699.1"/>
    </source>
</evidence>
<protein>
    <recommendedName>
        <fullName evidence="2">Rab-GAP TBC domain-containing protein</fullName>
    </recommendedName>
</protein>
<organism evidence="3 4">
    <name type="scientific">Vitis vinifera</name>
    <name type="common">Grape</name>
    <dbReference type="NCBI Taxonomy" id="29760"/>
    <lineage>
        <taxon>Eukaryota</taxon>
        <taxon>Viridiplantae</taxon>
        <taxon>Streptophyta</taxon>
        <taxon>Embryophyta</taxon>
        <taxon>Tracheophyta</taxon>
        <taxon>Spermatophyta</taxon>
        <taxon>Magnoliopsida</taxon>
        <taxon>eudicotyledons</taxon>
        <taxon>Gunneridae</taxon>
        <taxon>Pentapetalae</taxon>
        <taxon>rosids</taxon>
        <taxon>Vitales</taxon>
        <taxon>Vitaceae</taxon>
        <taxon>Viteae</taxon>
        <taxon>Vitis</taxon>
    </lineage>
</organism>
<feature type="domain" description="Rab-GAP TBC" evidence="2">
    <location>
        <begin position="139"/>
        <end position="259"/>
    </location>
</feature>
<feature type="region of interest" description="Disordered" evidence="1">
    <location>
        <begin position="178"/>
        <end position="199"/>
    </location>
</feature>
<accession>A0A438DW53</accession>
<dbReference type="Pfam" id="PF00566">
    <property type="entry name" value="RabGAP-TBC"/>
    <property type="match status" value="1"/>
</dbReference>
<dbReference type="AlphaFoldDB" id="A0A438DW53"/>
<dbReference type="InterPro" id="IPR050302">
    <property type="entry name" value="Rab_GAP_TBC_domain"/>
</dbReference>
<comment type="caution">
    <text evidence="3">The sequence shown here is derived from an EMBL/GenBank/DDBJ whole genome shotgun (WGS) entry which is preliminary data.</text>
</comment>
<feature type="compositionally biased region" description="Polar residues" evidence="1">
    <location>
        <begin position="182"/>
        <end position="192"/>
    </location>
</feature>
<dbReference type="SUPFAM" id="SSF47923">
    <property type="entry name" value="Ypt/Rab-GAP domain of gyp1p"/>
    <property type="match status" value="1"/>
</dbReference>
<gene>
    <name evidence="3" type="ORF">CK203_085991</name>
</gene>
<evidence type="ECO:0000256" key="1">
    <source>
        <dbReference type="SAM" id="MobiDB-lite"/>
    </source>
</evidence>
<dbReference type="EMBL" id="QGNW01001474">
    <property type="protein sequence ID" value="RVW39699.1"/>
    <property type="molecule type" value="Genomic_DNA"/>
</dbReference>
<dbReference type="Gene3D" id="1.10.8.270">
    <property type="entry name" value="putative rabgap domain of human tbc1 domain family member 14 like domains"/>
    <property type="match status" value="1"/>
</dbReference>
<feature type="compositionally biased region" description="Low complexity" evidence="1">
    <location>
        <begin position="65"/>
        <end position="80"/>
    </location>
</feature>
<dbReference type="Proteomes" id="UP000288805">
    <property type="component" value="Unassembled WGS sequence"/>
</dbReference>
<proteinExistence type="predicted"/>
<dbReference type="InterPro" id="IPR000195">
    <property type="entry name" value="Rab-GAP-TBC_dom"/>
</dbReference>
<dbReference type="PANTHER" id="PTHR47219">
    <property type="entry name" value="RAB GTPASE-ACTIVATING PROTEIN 1-LIKE"/>
    <property type="match status" value="1"/>
</dbReference>
<evidence type="ECO:0000313" key="4">
    <source>
        <dbReference type="Proteomes" id="UP000288805"/>
    </source>
</evidence>
<sequence length="259" mass="28971">MLLSLLSRRSLEVDSRDAYGFALRPQHLQRYRECCEIYKEYNNTLLTEITREEAESVPGRGGEGNVSSSKKSVSDGSTESDQQKEVLVAKETKAGKMTVGMNPWKQVLLLMGSHQNLSFLGKRTSVPCSWGTAKGSQGRGAVDTIELVWQAFVGARKRRMERYYQNLIASETNAGEGKDYGSSLSVNGSKQPNADHAIPEKWRRQIEKDLPRTFPGHPALDKVGRDSLRHLLLAHAQHNPSVGYCQVTRVPRVSNFFFS</sequence>
<evidence type="ECO:0000259" key="2">
    <source>
        <dbReference type="PROSITE" id="PS50086"/>
    </source>
</evidence>
<reference evidence="3 4" key="1">
    <citation type="journal article" date="2018" name="PLoS Genet.">
        <title>Population sequencing reveals clonal diversity and ancestral inbreeding in the grapevine cultivar Chardonnay.</title>
        <authorList>
            <person name="Roach M.J."/>
            <person name="Johnson D.L."/>
            <person name="Bohlmann J."/>
            <person name="van Vuuren H.J."/>
            <person name="Jones S.J."/>
            <person name="Pretorius I.S."/>
            <person name="Schmidt S.A."/>
            <person name="Borneman A.R."/>
        </authorList>
    </citation>
    <scope>NUCLEOTIDE SEQUENCE [LARGE SCALE GENOMIC DNA]</scope>
    <source>
        <strain evidence="4">cv. Chardonnay</strain>
        <tissue evidence="3">Leaf</tissue>
    </source>
</reference>